<keyword evidence="5" id="KW-0325">Glycoprotein</keyword>
<feature type="transmembrane region" description="Helical" evidence="7">
    <location>
        <begin position="233"/>
        <end position="250"/>
    </location>
</feature>
<keyword evidence="4 7" id="KW-0472">Membrane</keyword>
<keyword evidence="3 7" id="KW-1133">Transmembrane helix</keyword>
<dbReference type="PANTHER" id="PTHR16189">
    <property type="entry name" value="TRANSMEMBRANE PROTEIN 104-RELATED"/>
    <property type="match status" value="1"/>
</dbReference>
<accession>A0A6M2DYN0</accession>
<dbReference type="AlphaFoldDB" id="A0A6M2DYN0"/>
<feature type="transmembrane region" description="Helical" evidence="7">
    <location>
        <begin position="346"/>
        <end position="369"/>
    </location>
</feature>
<dbReference type="Pfam" id="PF01490">
    <property type="entry name" value="Aa_trans"/>
    <property type="match status" value="2"/>
</dbReference>
<feature type="transmembrane region" description="Helical" evidence="7">
    <location>
        <begin position="199"/>
        <end position="221"/>
    </location>
</feature>
<evidence type="ECO:0000256" key="4">
    <source>
        <dbReference type="ARBA" id="ARBA00023136"/>
    </source>
</evidence>
<evidence type="ECO:0000256" key="3">
    <source>
        <dbReference type="ARBA" id="ARBA00022989"/>
    </source>
</evidence>
<dbReference type="PANTHER" id="PTHR16189:SF0">
    <property type="entry name" value="TRANSMEMBRANE PROTEIN 104"/>
    <property type="match status" value="1"/>
</dbReference>
<evidence type="ECO:0000256" key="6">
    <source>
        <dbReference type="ARBA" id="ARBA00038166"/>
    </source>
</evidence>
<dbReference type="InterPro" id="IPR013057">
    <property type="entry name" value="AA_transpt_TM"/>
</dbReference>
<evidence type="ECO:0000256" key="7">
    <source>
        <dbReference type="SAM" id="Phobius"/>
    </source>
</evidence>
<protein>
    <submittedName>
        <fullName evidence="9">Putative amino acid transporter</fullName>
    </submittedName>
</protein>
<comment type="similarity">
    <text evidence="6">Belongs to the TMEM104 family.</text>
</comment>
<evidence type="ECO:0000256" key="5">
    <source>
        <dbReference type="ARBA" id="ARBA00023180"/>
    </source>
</evidence>
<evidence type="ECO:0000256" key="1">
    <source>
        <dbReference type="ARBA" id="ARBA00004141"/>
    </source>
</evidence>
<feature type="transmembrane region" description="Helical" evidence="7">
    <location>
        <begin position="45"/>
        <end position="75"/>
    </location>
</feature>
<comment type="subcellular location">
    <subcellularLocation>
        <location evidence="1">Membrane</location>
        <topology evidence="1">Multi-pass membrane protein</topology>
    </subcellularLocation>
</comment>
<feature type="transmembrane region" description="Helical" evidence="7">
    <location>
        <begin position="20"/>
        <end position="39"/>
    </location>
</feature>
<feature type="transmembrane region" description="Helical" evidence="7">
    <location>
        <begin position="145"/>
        <end position="166"/>
    </location>
</feature>
<feature type="transmembrane region" description="Helical" evidence="7">
    <location>
        <begin position="270"/>
        <end position="293"/>
    </location>
</feature>
<sequence>MPAPNPTIARNQYSSWMGLVYVFNLIVGTGALTLPAVFARAGWGLGLAAIIFLAFISFVTVTFVIETISCANALMHWKRLGLLKREKCITDEECNDDISEDSFEIDSNLERHPLMSRMPRFYEIDHQVELGEMASMFFNTAGRSVFYLCLCIYLYGDLSIYCAAVSESLVDITCYKPLNYTDNFTLPCFPQQETSISRISVYNLCLSAFFCFMGPFAFFNVQKTKYLQMITSFLRWLAFSIMIGIASWRLAVMGPQAQPPVAQISGVPGLFGACVYSFMCHHSIPSLVAPIANKKSLKKLLSCDYFLICLFYIVLALTGTFAFANLEDLYTLNFLPSPDSSVMTLAHYFLALFPVFTLSASFPIIAITLRNNLQTLFLDNSRIESYNFFMRKLCFPLMAIVPPFLVALGARSLSGLVGFTGSYAGTGVQYLVPIGLVYSARKQCGSIPALRHENQFQSPFKSNLWLIFILLWSIACVVLVSVNLFAPSK</sequence>
<evidence type="ECO:0000313" key="9">
    <source>
        <dbReference type="EMBL" id="NOV50188.1"/>
    </source>
</evidence>
<name>A0A6M2DYN0_XENCH</name>
<feature type="domain" description="Amino acid transporter transmembrane" evidence="8">
    <location>
        <begin position="13"/>
        <end position="67"/>
    </location>
</feature>
<evidence type="ECO:0000259" key="8">
    <source>
        <dbReference type="Pfam" id="PF01490"/>
    </source>
</evidence>
<organism evidence="9">
    <name type="scientific">Xenopsylla cheopis</name>
    <name type="common">Oriental rat flea</name>
    <name type="synonym">Pulex cheopis</name>
    <dbReference type="NCBI Taxonomy" id="163159"/>
    <lineage>
        <taxon>Eukaryota</taxon>
        <taxon>Metazoa</taxon>
        <taxon>Ecdysozoa</taxon>
        <taxon>Arthropoda</taxon>
        <taxon>Hexapoda</taxon>
        <taxon>Insecta</taxon>
        <taxon>Pterygota</taxon>
        <taxon>Neoptera</taxon>
        <taxon>Endopterygota</taxon>
        <taxon>Siphonaptera</taxon>
        <taxon>Pulicidae</taxon>
        <taxon>Xenopsyllinae</taxon>
        <taxon>Xenopsylla</taxon>
    </lineage>
</organism>
<dbReference type="GO" id="GO:0016020">
    <property type="term" value="C:membrane"/>
    <property type="evidence" value="ECO:0007669"/>
    <property type="project" value="UniProtKB-SubCell"/>
</dbReference>
<dbReference type="EMBL" id="GIIL01006462">
    <property type="protein sequence ID" value="NOV50188.1"/>
    <property type="molecule type" value="Transcribed_RNA"/>
</dbReference>
<feature type="transmembrane region" description="Helical" evidence="7">
    <location>
        <begin position="305"/>
        <end position="326"/>
    </location>
</feature>
<feature type="transmembrane region" description="Helical" evidence="7">
    <location>
        <begin position="464"/>
        <end position="486"/>
    </location>
</feature>
<reference evidence="9" key="1">
    <citation type="submission" date="2020-03" db="EMBL/GenBank/DDBJ databases">
        <title>Transcriptomic Profiling of the Digestive Tract of the Rat Flea, Xenopsylla cheopis, Following Blood Feeding and Infection with Yersinia pestis.</title>
        <authorList>
            <person name="Bland D.M."/>
            <person name="Martens C.A."/>
            <person name="Virtaneva K."/>
            <person name="Kanakabandi K."/>
            <person name="Long D."/>
            <person name="Rosenke R."/>
            <person name="Saturday G.A."/>
            <person name="Hoyt F.H."/>
            <person name="Bruno D.P."/>
            <person name="Ribeiro J.M.C."/>
            <person name="Hinnebusch J."/>
        </authorList>
    </citation>
    <scope>NUCLEOTIDE SEQUENCE</scope>
</reference>
<proteinExistence type="inferred from homology"/>
<feature type="domain" description="Amino acid transporter transmembrane" evidence="8">
    <location>
        <begin position="131"/>
        <end position="443"/>
    </location>
</feature>
<evidence type="ECO:0000256" key="2">
    <source>
        <dbReference type="ARBA" id="ARBA00022692"/>
    </source>
</evidence>
<keyword evidence="2 7" id="KW-0812">Transmembrane</keyword>
<feature type="transmembrane region" description="Helical" evidence="7">
    <location>
        <begin position="389"/>
        <end position="410"/>
    </location>
</feature>